<dbReference type="InterPro" id="IPR016181">
    <property type="entry name" value="Acyl_CoA_acyltransferase"/>
</dbReference>
<evidence type="ECO:0000256" key="1">
    <source>
        <dbReference type="ARBA" id="ARBA00022491"/>
    </source>
</evidence>
<dbReference type="PANTHER" id="PTHR36449:SF1">
    <property type="entry name" value="ACETYLTRANSFERASE"/>
    <property type="match status" value="1"/>
</dbReference>
<dbReference type="CDD" id="cd04301">
    <property type="entry name" value="NAT_SF"/>
    <property type="match status" value="1"/>
</dbReference>
<protein>
    <submittedName>
        <fullName evidence="7">GNAT superfamily N-acetyltransferase</fullName>
    </submittedName>
</protein>
<feature type="domain" description="N-acetyltransferase" evidence="6">
    <location>
        <begin position="1"/>
        <end position="158"/>
    </location>
</feature>
<evidence type="ECO:0000259" key="6">
    <source>
        <dbReference type="PROSITE" id="PS51186"/>
    </source>
</evidence>
<keyword evidence="4" id="KW-0012">Acyltransferase</keyword>
<dbReference type="EMBL" id="JACIDG010000010">
    <property type="protein sequence ID" value="MBB3916789.1"/>
    <property type="molecule type" value="Genomic_DNA"/>
</dbReference>
<keyword evidence="2" id="KW-1277">Toxin-antitoxin system</keyword>
<reference evidence="7 8" key="1">
    <citation type="submission" date="2020-08" db="EMBL/GenBank/DDBJ databases">
        <title>Genomic Encyclopedia of Type Strains, Phase IV (KMG-IV): sequencing the most valuable type-strain genomes for metagenomic binning, comparative biology and taxonomic classification.</title>
        <authorList>
            <person name="Goeker M."/>
        </authorList>
    </citation>
    <scope>NUCLEOTIDE SEQUENCE [LARGE SCALE GENOMIC DNA]</scope>
    <source>
        <strain evidence="7 8">DSM 19331</strain>
    </source>
</reference>
<evidence type="ECO:0000256" key="4">
    <source>
        <dbReference type="ARBA" id="ARBA00023315"/>
    </source>
</evidence>
<evidence type="ECO:0000256" key="5">
    <source>
        <dbReference type="ARBA" id="ARBA00049880"/>
    </source>
</evidence>
<dbReference type="AlphaFoldDB" id="A0A7W6FKE0"/>
<comment type="catalytic activity">
    <reaction evidence="5">
        <text>glycyl-tRNA(Gly) + acetyl-CoA = N-acetylglycyl-tRNA(Gly) + CoA + H(+)</text>
        <dbReference type="Rhea" id="RHEA:81867"/>
        <dbReference type="Rhea" id="RHEA-COMP:9683"/>
        <dbReference type="Rhea" id="RHEA-COMP:19766"/>
        <dbReference type="ChEBI" id="CHEBI:15378"/>
        <dbReference type="ChEBI" id="CHEBI:57287"/>
        <dbReference type="ChEBI" id="CHEBI:57288"/>
        <dbReference type="ChEBI" id="CHEBI:78522"/>
        <dbReference type="ChEBI" id="CHEBI:232036"/>
    </reaction>
</comment>
<accession>A0A7W6FKE0</accession>
<evidence type="ECO:0000256" key="3">
    <source>
        <dbReference type="ARBA" id="ARBA00022679"/>
    </source>
</evidence>
<dbReference type="GO" id="GO:0016747">
    <property type="term" value="F:acyltransferase activity, transferring groups other than amino-acyl groups"/>
    <property type="evidence" value="ECO:0007669"/>
    <property type="project" value="InterPro"/>
</dbReference>
<dbReference type="InterPro" id="IPR000182">
    <property type="entry name" value="GNAT_dom"/>
</dbReference>
<dbReference type="PANTHER" id="PTHR36449">
    <property type="entry name" value="ACETYLTRANSFERASE-RELATED"/>
    <property type="match status" value="1"/>
</dbReference>
<name>A0A7W6FKE0_9HYPH</name>
<evidence type="ECO:0000313" key="7">
    <source>
        <dbReference type="EMBL" id="MBB3916789.1"/>
    </source>
</evidence>
<organism evidence="7 8">
    <name type="scientific">Rhizobium fabae</name>
    <dbReference type="NCBI Taxonomy" id="573179"/>
    <lineage>
        <taxon>Bacteria</taxon>
        <taxon>Pseudomonadati</taxon>
        <taxon>Pseudomonadota</taxon>
        <taxon>Alphaproteobacteria</taxon>
        <taxon>Hyphomicrobiales</taxon>
        <taxon>Rhizobiaceae</taxon>
        <taxon>Rhizobium/Agrobacterium group</taxon>
        <taxon>Rhizobium</taxon>
    </lineage>
</organism>
<dbReference type="Gene3D" id="3.40.630.30">
    <property type="match status" value="1"/>
</dbReference>
<dbReference type="PROSITE" id="PS51186">
    <property type="entry name" value="GNAT"/>
    <property type="match status" value="1"/>
</dbReference>
<keyword evidence="1" id="KW-0678">Repressor</keyword>
<evidence type="ECO:0000313" key="8">
    <source>
        <dbReference type="Proteomes" id="UP000545490"/>
    </source>
</evidence>
<dbReference type="SUPFAM" id="SSF55729">
    <property type="entry name" value="Acyl-CoA N-acyltransferases (Nat)"/>
    <property type="match status" value="1"/>
</dbReference>
<evidence type="ECO:0000256" key="2">
    <source>
        <dbReference type="ARBA" id="ARBA00022649"/>
    </source>
</evidence>
<dbReference type="RefSeq" id="WP_376772347.1">
    <property type="nucleotide sequence ID" value="NZ_JACIDG010000010.1"/>
</dbReference>
<comment type="caution">
    <text evidence="7">The sequence shown here is derived from an EMBL/GenBank/DDBJ whole genome shotgun (WGS) entry which is preliminary data.</text>
</comment>
<proteinExistence type="predicted"/>
<gene>
    <name evidence="7" type="ORF">GGQ65_004098</name>
</gene>
<sequence length="169" mass="18681">MVLSNVELLDGRHRLQGFSCGKPPLDSWLQNFAGSNQQRGFTRTFVVCDDDRVIGYYGLAPTVIEPNIVPRKIRTGRPPDPIPCLLIGQLAVDSRYKGQGIGSALVKDAFLRCVAGADIVGGRAIVVRAIDEEAERFWQDWGFIPSRDNASILIRSLEDIRAWLSGRDG</sequence>
<keyword evidence="3 7" id="KW-0808">Transferase</keyword>
<dbReference type="Proteomes" id="UP000545490">
    <property type="component" value="Unassembled WGS sequence"/>
</dbReference>
<dbReference type="Pfam" id="PF13508">
    <property type="entry name" value="Acetyltransf_7"/>
    <property type="match status" value="1"/>
</dbReference>